<keyword evidence="4" id="KW-1185">Reference proteome</keyword>
<evidence type="ECO:0000313" key="4">
    <source>
        <dbReference type="Proteomes" id="UP000250235"/>
    </source>
</evidence>
<feature type="chain" id="PRO_5016440243" description="Secreted protein" evidence="2">
    <location>
        <begin position="21"/>
        <end position="146"/>
    </location>
</feature>
<evidence type="ECO:0000256" key="1">
    <source>
        <dbReference type="SAM" id="MobiDB-lite"/>
    </source>
</evidence>
<evidence type="ECO:0000313" key="3">
    <source>
        <dbReference type="EMBL" id="KZV40236.1"/>
    </source>
</evidence>
<dbReference type="Proteomes" id="UP000250235">
    <property type="component" value="Unassembled WGS sequence"/>
</dbReference>
<organism evidence="3 4">
    <name type="scientific">Dorcoceras hygrometricum</name>
    <dbReference type="NCBI Taxonomy" id="472368"/>
    <lineage>
        <taxon>Eukaryota</taxon>
        <taxon>Viridiplantae</taxon>
        <taxon>Streptophyta</taxon>
        <taxon>Embryophyta</taxon>
        <taxon>Tracheophyta</taxon>
        <taxon>Spermatophyta</taxon>
        <taxon>Magnoliopsida</taxon>
        <taxon>eudicotyledons</taxon>
        <taxon>Gunneridae</taxon>
        <taxon>Pentapetalae</taxon>
        <taxon>asterids</taxon>
        <taxon>lamiids</taxon>
        <taxon>Lamiales</taxon>
        <taxon>Gesneriaceae</taxon>
        <taxon>Didymocarpoideae</taxon>
        <taxon>Trichosporeae</taxon>
        <taxon>Loxocarpinae</taxon>
        <taxon>Dorcoceras</taxon>
    </lineage>
</organism>
<accession>A0A2Z7C137</accession>
<name>A0A2Z7C137_9LAMI</name>
<dbReference type="EMBL" id="KV000482">
    <property type="protein sequence ID" value="KZV40236.1"/>
    <property type="molecule type" value="Genomic_DNA"/>
</dbReference>
<reference evidence="3 4" key="1">
    <citation type="journal article" date="2015" name="Proc. Natl. Acad. Sci. U.S.A.">
        <title>The resurrection genome of Boea hygrometrica: A blueprint for survival of dehydration.</title>
        <authorList>
            <person name="Xiao L."/>
            <person name="Yang G."/>
            <person name="Zhang L."/>
            <person name="Yang X."/>
            <person name="Zhao S."/>
            <person name="Ji Z."/>
            <person name="Zhou Q."/>
            <person name="Hu M."/>
            <person name="Wang Y."/>
            <person name="Chen M."/>
            <person name="Xu Y."/>
            <person name="Jin H."/>
            <person name="Xiao X."/>
            <person name="Hu G."/>
            <person name="Bao F."/>
            <person name="Hu Y."/>
            <person name="Wan P."/>
            <person name="Li L."/>
            <person name="Deng X."/>
            <person name="Kuang T."/>
            <person name="Xiang C."/>
            <person name="Zhu J.K."/>
            <person name="Oliver M.J."/>
            <person name="He Y."/>
        </authorList>
    </citation>
    <scope>NUCLEOTIDE SEQUENCE [LARGE SCALE GENOMIC DNA]</scope>
    <source>
        <strain evidence="4">cv. XS01</strain>
    </source>
</reference>
<evidence type="ECO:0008006" key="5">
    <source>
        <dbReference type="Google" id="ProtNLM"/>
    </source>
</evidence>
<keyword evidence="2" id="KW-0732">Signal</keyword>
<feature type="region of interest" description="Disordered" evidence="1">
    <location>
        <begin position="23"/>
        <end position="46"/>
    </location>
</feature>
<feature type="signal peptide" evidence="2">
    <location>
        <begin position="1"/>
        <end position="20"/>
    </location>
</feature>
<gene>
    <name evidence="3" type="ORF">F511_31619</name>
</gene>
<sequence length="146" mass="16314">MVELPLLLLLAAKVVPTGSGLGGIRTGSRSVPVPRQKTRNRNNPLPNSIVDEPVPNWFQPHASGRRCWNIPIMIANKSNSLFLFVSGFKFIEVGNIAKITNFSRMVVELPPLLLLAATGKFFLKFVASLHLRHRRIILQKIYQCMG</sequence>
<proteinExistence type="predicted"/>
<protein>
    <recommendedName>
        <fullName evidence="5">Secreted protein</fullName>
    </recommendedName>
</protein>
<dbReference type="AlphaFoldDB" id="A0A2Z7C137"/>
<evidence type="ECO:0000256" key="2">
    <source>
        <dbReference type="SAM" id="SignalP"/>
    </source>
</evidence>